<name>A0A810L272_9ACTN</name>
<evidence type="ECO:0000259" key="4">
    <source>
        <dbReference type="Pfam" id="PF02872"/>
    </source>
</evidence>
<dbReference type="GO" id="GO:0009166">
    <property type="term" value="P:nucleotide catabolic process"/>
    <property type="evidence" value="ECO:0007669"/>
    <property type="project" value="InterPro"/>
</dbReference>
<keyword evidence="1" id="KW-0732">Signal</keyword>
<protein>
    <submittedName>
        <fullName evidence="5">5'-nucleotidase</fullName>
    </submittedName>
</protein>
<dbReference type="Gene3D" id="3.90.780.10">
    <property type="entry name" value="5'-Nucleotidase, C-terminal domain"/>
    <property type="match status" value="1"/>
</dbReference>
<evidence type="ECO:0000256" key="2">
    <source>
        <dbReference type="RuleBase" id="RU362119"/>
    </source>
</evidence>
<dbReference type="Pfam" id="PF00149">
    <property type="entry name" value="Metallophos"/>
    <property type="match status" value="1"/>
</dbReference>
<dbReference type="InterPro" id="IPR008334">
    <property type="entry name" value="5'-Nucleotdase_C"/>
</dbReference>
<dbReference type="SUPFAM" id="SSF55816">
    <property type="entry name" value="5'-nucleotidase (syn. UDP-sugar hydrolase), C-terminal domain"/>
    <property type="match status" value="1"/>
</dbReference>
<dbReference type="InterPro" id="IPR004843">
    <property type="entry name" value="Calcineurin-like_PHP"/>
</dbReference>
<dbReference type="EMBL" id="AP023354">
    <property type="protein sequence ID" value="BCJ28979.1"/>
    <property type="molecule type" value="Genomic_DNA"/>
</dbReference>
<evidence type="ECO:0000313" key="6">
    <source>
        <dbReference type="Proteomes" id="UP000680750"/>
    </source>
</evidence>
<dbReference type="Pfam" id="PF02872">
    <property type="entry name" value="5_nucleotid_C"/>
    <property type="match status" value="1"/>
</dbReference>
<evidence type="ECO:0000313" key="5">
    <source>
        <dbReference type="EMBL" id="BCJ28979.1"/>
    </source>
</evidence>
<dbReference type="SUPFAM" id="SSF56300">
    <property type="entry name" value="Metallo-dependent phosphatases"/>
    <property type="match status" value="1"/>
</dbReference>
<sequence length="446" mass="46378">MPTLELLHFNDVHARFDGLARLAARVREIRAAAPHPVLALDGGDIEDSGVELSALTRGVAAWRLLRAAGVDAAVAGNGGLLRYGPGVLAEYAAAFGAPPLLSDVALDGGVLPGTVAARLVVAGELTVGIIGITDWFTAYADFGLTELPRTTEVCRHAAELREQGADVVLVLSHAGIDNDRALAQKLIGRVDLIVGGHSHTLLPDGEHRPNAVPIVQAGNFAEHLGRVRLSVDDGWVSVVQTTTEPVPADAPRDPTVLAELAACERDLAGWLADPVGTLPGGAELTAGTGSAMVLLLAEAVRAVFPVEVAVVYPVHCAAGIAAGAVARGDVWRATSSPANAAVATLTGAQLREMLRRGATAEQAGRQPRAFRGRALGYLHAVGVTAVGDRILVGAEPLDDARRYRVAGTDVELLPYGGLVDTVPADLTLDTSRILPELLTEYLVARS</sequence>
<proteinExistence type="inferred from homology"/>
<dbReference type="KEGG" id="aser:Asera_30870"/>
<evidence type="ECO:0000256" key="1">
    <source>
        <dbReference type="ARBA" id="ARBA00022729"/>
    </source>
</evidence>
<keyword evidence="2" id="KW-0378">Hydrolase</keyword>
<dbReference type="PANTHER" id="PTHR11575">
    <property type="entry name" value="5'-NUCLEOTIDASE-RELATED"/>
    <property type="match status" value="1"/>
</dbReference>
<dbReference type="GO" id="GO:0016787">
    <property type="term" value="F:hydrolase activity"/>
    <property type="evidence" value="ECO:0007669"/>
    <property type="project" value="UniProtKB-KW"/>
</dbReference>
<dbReference type="InterPro" id="IPR029052">
    <property type="entry name" value="Metallo-depent_PP-like"/>
</dbReference>
<dbReference type="Proteomes" id="UP000680750">
    <property type="component" value="Chromosome"/>
</dbReference>
<dbReference type="InterPro" id="IPR006179">
    <property type="entry name" value="5_nucleotidase/apyrase"/>
</dbReference>
<feature type="domain" description="5'-Nucleotidase C-terminal" evidence="4">
    <location>
        <begin position="287"/>
        <end position="409"/>
    </location>
</feature>
<organism evidence="5 6">
    <name type="scientific">Actinocatenispora sera</name>
    <dbReference type="NCBI Taxonomy" id="390989"/>
    <lineage>
        <taxon>Bacteria</taxon>
        <taxon>Bacillati</taxon>
        <taxon>Actinomycetota</taxon>
        <taxon>Actinomycetes</taxon>
        <taxon>Micromonosporales</taxon>
        <taxon>Micromonosporaceae</taxon>
        <taxon>Actinocatenispora</taxon>
    </lineage>
</organism>
<dbReference type="AlphaFoldDB" id="A0A810L272"/>
<dbReference type="PANTHER" id="PTHR11575:SF24">
    <property type="entry name" value="5'-NUCLEOTIDASE"/>
    <property type="match status" value="1"/>
</dbReference>
<accession>A0A810L272</accession>
<keyword evidence="2" id="KW-0547">Nucleotide-binding</keyword>
<dbReference type="PRINTS" id="PR01607">
    <property type="entry name" value="APYRASEFAMLY"/>
</dbReference>
<comment type="similarity">
    <text evidence="2">Belongs to the 5'-nucleotidase family.</text>
</comment>
<dbReference type="RefSeq" id="WP_030448667.1">
    <property type="nucleotide sequence ID" value="NZ_AP023354.1"/>
</dbReference>
<keyword evidence="6" id="KW-1185">Reference proteome</keyword>
<dbReference type="Gene3D" id="3.60.21.10">
    <property type="match status" value="1"/>
</dbReference>
<gene>
    <name evidence="5" type="ORF">Asera_30870</name>
</gene>
<dbReference type="OrthoDB" id="1016457at2"/>
<reference evidence="5" key="1">
    <citation type="submission" date="2020-08" db="EMBL/GenBank/DDBJ databases">
        <title>Whole genome shotgun sequence of Actinocatenispora sera NBRC 101916.</title>
        <authorList>
            <person name="Komaki H."/>
            <person name="Tamura T."/>
        </authorList>
    </citation>
    <scope>NUCLEOTIDE SEQUENCE</scope>
    <source>
        <strain evidence="5">NBRC 101916</strain>
    </source>
</reference>
<evidence type="ECO:0000259" key="3">
    <source>
        <dbReference type="Pfam" id="PF00149"/>
    </source>
</evidence>
<dbReference type="GO" id="GO:0000166">
    <property type="term" value="F:nucleotide binding"/>
    <property type="evidence" value="ECO:0007669"/>
    <property type="project" value="UniProtKB-KW"/>
</dbReference>
<feature type="domain" description="Calcineurin-like phosphoesterase" evidence="3">
    <location>
        <begin position="6"/>
        <end position="200"/>
    </location>
</feature>
<dbReference type="InterPro" id="IPR036907">
    <property type="entry name" value="5'-Nucleotdase_C_sf"/>
</dbReference>